<name>A0A6N7IPC5_9FIRM</name>
<proteinExistence type="predicted"/>
<protein>
    <submittedName>
        <fullName evidence="1">Uncharacterized protein</fullName>
    </submittedName>
</protein>
<sequence>MKDKLLKNADTDNIYQLILQMINEARTPEHIKRISMLADWLPEYLQMIREEDTFNEESIPYLKRGNIVLVNLGFNIGEELGG</sequence>
<organism evidence="1 2">
    <name type="scientific">Desulfofundulus thermobenzoicus</name>
    <dbReference type="NCBI Taxonomy" id="29376"/>
    <lineage>
        <taxon>Bacteria</taxon>
        <taxon>Bacillati</taxon>
        <taxon>Bacillota</taxon>
        <taxon>Clostridia</taxon>
        <taxon>Eubacteriales</taxon>
        <taxon>Peptococcaceae</taxon>
        <taxon>Desulfofundulus</taxon>
    </lineage>
</organism>
<accession>A0A6N7IPC5</accession>
<dbReference type="RefSeq" id="WP_152945789.1">
    <property type="nucleotide sequence ID" value="NZ_WHYR01000012.1"/>
</dbReference>
<dbReference type="EMBL" id="WHYR01000012">
    <property type="protein sequence ID" value="MQL51854.1"/>
    <property type="molecule type" value="Genomic_DNA"/>
</dbReference>
<dbReference type="Proteomes" id="UP000441717">
    <property type="component" value="Unassembled WGS sequence"/>
</dbReference>
<dbReference type="OrthoDB" id="1957237at2"/>
<evidence type="ECO:0000313" key="1">
    <source>
        <dbReference type="EMBL" id="MQL51854.1"/>
    </source>
</evidence>
<keyword evidence="2" id="KW-1185">Reference proteome</keyword>
<dbReference type="AlphaFoldDB" id="A0A6N7IPC5"/>
<reference evidence="1 2" key="1">
    <citation type="submission" date="2019-10" db="EMBL/GenBank/DDBJ databases">
        <title>Comparative genomics of sulfur disproportionating microorganisms.</title>
        <authorList>
            <person name="Ward L.M."/>
            <person name="Bertran E."/>
            <person name="Johnston D."/>
        </authorList>
    </citation>
    <scope>NUCLEOTIDE SEQUENCE [LARGE SCALE GENOMIC DNA]</scope>
    <source>
        <strain evidence="1 2">DSM 14055</strain>
    </source>
</reference>
<comment type="caution">
    <text evidence="1">The sequence shown here is derived from an EMBL/GenBank/DDBJ whole genome shotgun (WGS) entry which is preliminary data.</text>
</comment>
<gene>
    <name evidence="1" type="ORF">GFC01_06160</name>
</gene>
<evidence type="ECO:0000313" key="2">
    <source>
        <dbReference type="Proteomes" id="UP000441717"/>
    </source>
</evidence>